<sequence length="197" mass="20995">MDDHLDKRRGQGQQAGQEPAPQNVQQAATPQNFAQTAPPQHSTQPSFQGKAGQAAMPPDAGQTSFPGGQPNANLAGTQAGRGPSAADQQHFGGTEHQHATQGAVPYPQVYQSPTEYPASADQNTAQHANPYSEAGAGSAYVPPTNAGESPSMDAGNSGVDQKKLKKEQKELEKQEKKELKQKHKEEKKELKSKHRGI</sequence>
<protein>
    <submittedName>
        <fullName evidence="2">Uncharacterized protein</fullName>
    </submittedName>
</protein>
<feature type="compositionally biased region" description="Basic and acidic residues" evidence="1">
    <location>
        <begin position="167"/>
        <end position="189"/>
    </location>
</feature>
<feature type="compositionally biased region" description="Polar residues" evidence="1">
    <location>
        <begin position="109"/>
        <end position="129"/>
    </location>
</feature>
<accession>A0AAW1NLA9</accession>
<feature type="compositionally biased region" description="Polar residues" evidence="1">
    <location>
        <begin position="23"/>
        <end position="47"/>
    </location>
</feature>
<keyword evidence="3" id="KW-1185">Reference proteome</keyword>
<reference evidence="2 3" key="1">
    <citation type="journal article" date="2024" name="Nat. Commun.">
        <title>Phylogenomics reveals the evolutionary origins of lichenization in chlorophyte algae.</title>
        <authorList>
            <person name="Puginier C."/>
            <person name="Libourel C."/>
            <person name="Otte J."/>
            <person name="Skaloud P."/>
            <person name="Haon M."/>
            <person name="Grisel S."/>
            <person name="Petersen M."/>
            <person name="Berrin J.G."/>
            <person name="Delaux P.M."/>
            <person name="Dal Grande F."/>
            <person name="Keller J."/>
        </authorList>
    </citation>
    <scope>NUCLEOTIDE SEQUENCE [LARGE SCALE GENOMIC DNA]</scope>
    <source>
        <strain evidence="2 3">SAG 2036</strain>
    </source>
</reference>
<evidence type="ECO:0000313" key="2">
    <source>
        <dbReference type="EMBL" id="KAK9788458.1"/>
    </source>
</evidence>
<comment type="caution">
    <text evidence="2">The sequence shown here is derived from an EMBL/GenBank/DDBJ whole genome shotgun (WGS) entry which is preliminary data.</text>
</comment>
<gene>
    <name evidence="2" type="ORF">WJX73_002392</name>
</gene>
<dbReference type="EMBL" id="JALJOQ010000225">
    <property type="protein sequence ID" value="KAK9788458.1"/>
    <property type="molecule type" value="Genomic_DNA"/>
</dbReference>
<feature type="compositionally biased region" description="Polar residues" evidence="1">
    <location>
        <begin position="61"/>
        <end position="76"/>
    </location>
</feature>
<evidence type="ECO:0000256" key="1">
    <source>
        <dbReference type="SAM" id="MobiDB-lite"/>
    </source>
</evidence>
<dbReference type="Proteomes" id="UP001465755">
    <property type="component" value="Unassembled WGS sequence"/>
</dbReference>
<organism evidence="2 3">
    <name type="scientific">Symbiochloris irregularis</name>
    <dbReference type="NCBI Taxonomy" id="706552"/>
    <lineage>
        <taxon>Eukaryota</taxon>
        <taxon>Viridiplantae</taxon>
        <taxon>Chlorophyta</taxon>
        <taxon>core chlorophytes</taxon>
        <taxon>Trebouxiophyceae</taxon>
        <taxon>Trebouxiales</taxon>
        <taxon>Trebouxiaceae</taxon>
        <taxon>Symbiochloris</taxon>
    </lineage>
</organism>
<evidence type="ECO:0000313" key="3">
    <source>
        <dbReference type="Proteomes" id="UP001465755"/>
    </source>
</evidence>
<dbReference type="AlphaFoldDB" id="A0AAW1NLA9"/>
<feature type="region of interest" description="Disordered" evidence="1">
    <location>
        <begin position="1"/>
        <end position="197"/>
    </location>
</feature>
<feature type="compositionally biased region" description="Low complexity" evidence="1">
    <location>
        <begin position="11"/>
        <end position="22"/>
    </location>
</feature>
<proteinExistence type="predicted"/>
<name>A0AAW1NLA9_9CHLO</name>